<reference evidence="1 2" key="1">
    <citation type="submission" date="2019-11" db="EMBL/GenBank/DDBJ databases">
        <authorList>
            <person name="Zheng R.K."/>
            <person name="Sun C.M."/>
        </authorList>
    </citation>
    <scope>NUCLEOTIDE SEQUENCE [LARGE SCALE GENOMIC DNA]</scope>
    <source>
        <strain evidence="1 2">SRB007</strain>
    </source>
</reference>
<evidence type="ECO:0000313" key="1">
    <source>
        <dbReference type="EMBL" id="QGY39105.1"/>
    </source>
</evidence>
<proteinExistence type="predicted"/>
<accession>A0A6I6J932</accession>
<dbReference type="AlphaFoldDB" id="A0A6I6J932"/>
<dbReference type="EMBL" id="CP046400">
    <property type="protein sequence ID" value="QGY39105.1"/>
    <property type="molecule type" value="Genomic_DNA"/>
</dbReference>
<dbReference type="SUPFAM" id="SSF53756">
    <property type="entry name" value="UDP-Glycosyltransferase/glycogen phosphorylase"/>
    <property type="match status" value="1"/>
</dbReference>
<dbReference type="KEGG" id="psel:GM415_02850"/>
<sequence length="331" mass="36292">MKTCIFLPPVKRPTGGVTVLRQMADILYQDGRDACLVVRDATGWTPEGLVDAAPVIPWGDLKLSREDLWLVPEGWVNALTPGLEARATCISYVQNWAYLFSSLPSGVDWHNLPVEFLAVSDPVSYFIKNTTCKDAPVLRPGIDPAIFYPPESKPSGRVTVAYMPRKNKAASVQVKAIFDHMCGGTGMDDIRWLEIDGMDAHGVADALRSAHIFLATGYPEGCPLPPLEAMACGCLPVGFTGFGGWDYMRQVQEAPRFTPWWPLREVDWPGNGFWCADGDVLDAALCLKDAVAMIREGGLYLDAALLAGQDTAAAYSTEEQRRAVLRLWDAL</sequence>
<organism evidence="1 2">
    <name type="scientific">Pseudodesulfovibrio cashew</name>
    <dbReference type="NCBI Taxonomy" id="2678688"/>
    <lineage>
        <taxon>Bacteria</taxon>
        <taxon>Pseudomonadati</taxon>
        <taxon>Thermodesulfobacteriota</taxon>
        <taxon>Desulfovibrionia</taxon>
        <taxon>Desulfovibrionales</taxon>
        <taxon>Desulfovibrionaceae</taxon>
    </lineage>
</organism>
<dbReference type="Gene3D" id="3.40.50.2000">
    <property type="entry name" value="Glycogen Phosphorylase B"/>
    <property type="match status" value="1"/>
</dbReference>
<keyword evidence="1" id="KW-0808">Transferase</keyword>
<name>A0A6I6J932_9BACT</name>
<keyword evidence="2" id="KW-1185">Reference proteome</keyword>
<dbReference type="RefSeq" id="WP_158946318.1">
    <property type="nucleotide sequence ID" value="NZ_CP046400.1"/>
</dbReference>
<dbReference type="GO" id="GO:0016740">
    <property type="term" value="F:transferase activity"/>
    <property type="evidence" value="ECO:0007669"/>
    <property type="project" value="UniProtKB-KW"/>
</dbReference>
<dbReference type="Proteomes" id="UP000428328">
    <property type="component" value="Chromosome"/>
</dbReference>
<protein>
    <submittedName>
        <fullName evidence="1">Glycosyltransferase family 1 protein</fullName>
    </submittedName>
</protein>
<evidence type="ECO:0000313" key="2">
    <source>
        <dbReference type="Proteomes" id="UP000428328"/>
    </source>
</evidence>
<gene>
    <name evidence="1" type="ORF">GM415_02850</name>
</gene>